<accession>A0A1G2DGI4</accession>
<feature type="transmembrane region" description="Helical" evidence="1">
    <location>
        <begin position="12"/>
        <end position="35"/>
    </location>
</feature>
<dbReference type="SUPFAM" id="SSF52266">
    <property type="entry name" value="SGNH hydrolase"/>
    <property type="match status" value="1"/>
</dbReference>
<gene>
    <name evidence="2" type="ORF">A2942_00265</name>
</gene>
<protein>
    <recommendedName>
        <fullName evidence="4">SGNH hydrolase-type esterase domain-containing protein</fullName>
    </recommendedName>
</protein>
<keyword evidence="1" id="KW-0812">Transmembrane</keyword>
<keyword evidence="1" id="KW-0472">Membrane</keyword>
<evidence type="ECO:0000313" key="3">
    <source>
        <dbReference type="Proteomes" id="UP000178534"/>
    </source>
</evidence>
<dbReference type="Proteomes" id="UP000178534">
    <property type="component" value="Unassembled WGS sequence"/>
</dbReference>
<proteinExistence type="predicted"/>
<name>A0A1G2DGI4_9BACT</name>
<reference evidence="2 3" key="1">
    <citation type="journal article" date="2016" name="Nat. Commun.">
        <title>Thousands of microbial genomes shed light on interconnected biogeochemical processes in an aquifer system.</title>
        <authorList>
            <person name="Anantharaman K."/>
            <person name="Brown C.T."/>
            <person name="Hug L.A."/>
            <person name="Sharon I."/>
            <person name="Castelle C.J."/>
            <person name="Probst A.J."/>
            <person name="Thomas B.C."/>
            <person name="Singh A."/>
            <person name="Wilkins M.J."/>
            <person name="Karaoz U."/>
            <person name="Brodie E.L."/>
            <person name="Williams K.H."/>
            <person name="Hubbard S.S."/>
            <person name="Banfield J.F."/>
        </authorList>
    </citation>
    <scope>NUCLEOTIDE SEQUENCE [LARGE SCALE GENOMIC DNA]</scope>
</reference>
<keyword evidence="1" id="KW-1133">Transmembrane helix</keyword>
<evidence type="ECO:0000313" key="2">
    <source>
        <dbReference type="EMBL" id="OGZ12532.1"/>
    </source>
</evidence>
<dbReference type="InterPro" id="IPR036514">
    <property type="entry name" value="SGNH_hydro_sf"/>
</dbReference>
<sequence length="398" mass="45357">MTLSPRKEKLINVAVVIGGFFVAFVLAEVVLRVFFPAHVTPDRRLGWIAHQGGGWDVRGWRNALPLDQANIVAIGDSMTMGDDVTRVTREEAWPQVLGSLASTSVYQMALGGYGPVQYDALLDEAIPLHPKIVLVGFYLGNDLYDVYRMVYERDAYPELRDPSFTPSPWKFQDNAGYSEAWNGVDTTSRIYQLWQLTAWPRLHSRIWGLLNNGVWLPFANRMGWIEVDAPKLERMKTFSASHPEITLVYPDPGLETVLNSGYRLNTVKLDTNTLEAWRIAQNRFRDMDQRLTQEGVRFVIVIIPTKEMVYETHMRSAGESLPSGYTGIFASEMLLRKEIFTFCEEAHISCIDTLPDLAKKLDEKVMIYQHTIDGHPNAMGYDAIAKTVYQYIKKHKFL</sequence>
<evidence type="ECO:0000256" key="1">
    <source>
        <dbReference type="SAM" id="Phobius"/>
    </source>
</evidence>
<dbReference type="EMBL" id="MHLP01000021">
    <property type="protein sequence ID" value="OGZ12532.1"/>
    <property type="molecule type" value="Genomic_DNA"/>
</dbReference>
<dbReference type="AlphaFoldDB" id="A0A1G2DGI4"/>
<dbReference type="STRING" id="1798665.A2942_00265"/>
<dbReference type="Gene3D" id="3.40.50.1110">
    <property type="entry name" value="SGNH hydrolase"/>
    <property type="match status" value="1"/>
</dbReference>
<comment type="caution">
    <text evidence="2">The sequence shown here is derived from an EMBL/GenBank/DDBJ whole genome shotgun (WGS) entry which is preliminary data.</text>
</comment>
<organism evidence="2 3">
    <name type="scientific">Candidatus Lloydbacteria bacterium RIFCSPLOWO2_01_FULL_50_20</name>
    <dbReference type="NCBI Taxonomy" id="1798665"/>
    <lineage>
        <taxon>Bacteria</taxon>
        <taxon>Candidatus Lloydiibacteriota</taxon>
    </lineage>
</organism>
<evidence type="ECO:0008006" key="4">
    <source>
        <dbReference type="Google" id="ProtNLM"/>
    </source>
</evidence>